<dbReference type="RefSeq" id="WP_173013300.1">
    <property type="nucleotide sequence ID" value="NZ_AP019860.1"/>
</dbReference>
<evidence type="ECO:0000256" key="3">
    <source>
        <dbReference type="ARBA" id="ARBA00023002"/>
    </source>
</evidence>
<keyword evidence="7" id="KW-1185">Reference proteome</keyword>
<dbReference type="GO" id="GO:0031419">
    <property type="term" value="F:cobalamin binding"/>
    <property type="evidence" value="ECO:0007669"/>
    <property type="project" value="UniProtKB-KW"/>
</dbReference>
<dbReference type="Gene3D" id="3.20.70.20">
    <property type="match status" value="2"/>
</dbReference>
<dbReference type="KEGG" id="uam:UABAM_02702"/>
<organism evidence="6 7">
    <name type="scientific">Uabimicrobium amorphum</name>
    <dbReference type="NCBI Taxonomy" id="2596890"/>
    <lineage>
        <taxon>Bacteria</taxon>
        <taxon>Pseudomonadati</taxon>
        <taxon>Planctomycetota</taxon>
        <taxon>Candidatus Uabimicrobiia</taxon>
        <taxon>Candidatus Uabimicrobiales</taxon>
        <taxon>Candidatus Uabimicrobiaceae</taxon>
        <taxon>Candidatus Uabimicrobium</taxon>
    </lineage>
</organism>
<dbReference type="InterPro" id="IPR000788">
    <property type="entry name" value="RNR_lg_C"/>
</dbReference>
<dbReference type="Pfam" id="PF02867">
    <property type="entry name" value="Ribonuc_red_lgC"/>
    <property type="match status" value="2"/>
</dbReference>
<protein>
    <submittedName>
        <fullName evidence="6">Ribonucleotide-diphosphate reductase subunit alpha</fullName>
    </submittedName>
</protein>
<feature type="domain" description="Ribonucleotide reductase large subunit C-terminal" evidence="5">
    <location>
        <begin position="381"/>
        <end position="507"/>
    </location>
</feature>
<dbReference type="SUPFAM" id="SSF51998">
    <property type="entry name" value="PFL-like glycyl radical enzymes"/>
    <property type="match status" value="1"/>
</dbReference>
<dbReference type="EMBL" id="AP019860">
    <property type="protein sequence ID" value="BBM84343.1"/>
    <property type="molecule type" value="Genomic_DNA"/>
</dbReference>
<evidence type="ECO:0000256" key="2">
    <source>
        <dbReference type="ARBA" id="ARBA00022628"/>
    </source>
</evidence>
<evidence type="ECO:0000256" key="1">
    <source>
        <dbReference type="ARBA" id="ARBA00001922"/>
    </source>
</evidence>
<dbReference type="InterPro" id="IPR050862">
    <property type="entry name" value="RdRp_reductase_class-2"/>
</dbReference>
<evidence type="ECO:0000256" key="4">
    <source>
        <dbReference type="ARBA" id="ARBA00023285"/>
    </source>
</evidence>
<reference evidence="6 7" key="1">
    <citation type="submission" date="2019-08" db="EMBL/GenBank/DDBJ databases">
        <title>Complete genome sequence of Candidatus Uab amorphum.</title>
        <authorList>
            <person name="Shiratori T."/>
            <person name="Suzuki S."/>
            <person name="Kakizawa Y."/>
            <person name="Ishida K."/>
        </authorList>
    </citation>
    <scope>NUCLEOTIDE SEQUENCE [LARGE SCALE GENOMIC DNA]</scope>
    <source>
        <strain evidence="6 7">SRT547</strain>
    </source>
</reference>
<gene>
    <name evidence="6" type="ORF">UABAM_02702</name>
</gene>
<dbReference type="PANTHER" id="PTHR43371:SF1">
    <property type="entry name" value="RIBONUCLEOSIDE-DIPHOSPHATE REDUCTASE"/>
    <property type="match status" value="1"/>
</dbReference>
<dbReference type="GO" id="GO:0004748">
    <property type="term" value="F:ribonucleoside-diphosphate reductase activity, thioredoxin disulfide as acceptor"/>
    <property type="evidence" value="ECO:0007669"/>
    <property type="project" value="TreeGrafter"/>
</dbReference>
<comment type="cofactor">
    <cofactor evidence="1">
        <name>adenosylcob(III)alamin</name>
        <dbReference type="ChEBI" id="CHEBI:18408"/>
    </cofactor>
</comment>
<feature type="domain" description="Ribonucleotide reductase large subunit C-terminal" evidence="5">
    <location>
        <begin position="79"/>
        <end position="344"/>
    </location>
</feature>
<proteinExistence type="predicted"/>
<keyword evidence="4" id="KW-0170">Cobalt</keyword>
<dbReference type="Proteomes" id="UP000326354">
    <property type="component" value="Chromosome"/>
</dbReference>
<evidence type="ECO:0000313" key="6">
    <source>
        <dbReference type="EMBL" id="BBM84343.1"/>
    </source>
</evidence>
<evidence type="ECO:0000259" key="5">
    <source>
        <dbReference type="Pfam" id="PF02867"/>
    </source>
</evidence>
<sequence length="547" mass="62251">MITKSEFRNSLAENVFNCKYRHEGCETWEKLSRSVVNEVCLEMREDEKNALANFIVEKKFIPGGRYLYYTNRGVKYYNNCYLFKSEEDTREDWADLVYKVQSALASGGGIGNDYSIYRREGAPLKRTGGLASGPIKAMKIVNEIGRYVQQGGSRRSAIWAGLRWNHADAHKMLRVKDWNSQVIPGTSTTYGEAKQRDFTLSAPLDCTNISIIYNTEWLENYKKTGEVGDIFRENAKYAMMNGEPGFSMNFYDKEHETARNACCEITSEDDSDVCNLGSINLAEIDSIDELRSVVELATKFLLLGTLRSQLPFDKIYETRKKNRRLGLGIMGIHEWLLMRNYGYEVSDELHEWLTVYRDISDKIANDYADELNISRPVAKRAVAPTGTIGILAGTTTGIEPIYSVAYKRRYLRNNEWHCEYIVDSTAKYLIEERGIHPDSIETSIDLAQNYEKRIKFQYDVEKYIDQAVSSTINLPRWGSEHNNEDKVENFVQCIAKYAHGLRGITCYPDGARGGQPIVPCSYEEAMAKQGQVFVEAHNMCKGGVCGA</sequence>
<evidence type="ECO:0000313" key="7">
    <source>
        <dbReference type="Proteomes" id="UP000326354"/>
    </source>
</evidence>
<name>A0A5S9ILZ0_UABAM</name>
<keyword evidence="3" id="KW-0560">Oxidoreductase</keyword>
<dbReference type="AlphaFoldDB" id="A0A5S9ILZ0"/>
<dbReference type="PANTHER" id="PTHR43371">
    <property type="entry name" value="VITAMIN B12-DEPENDENT RIBONUCLEOTIDE REDUCTASE"/>
    <property type="match status" value="1"/>
</dbReference>
<accession>A0A5S9ILZ0</accession>
<keyword evidence="2" id="KW-0846">Cobalamin</keyword>